<accession>A0AAP0NVW6</accession>
<dbReference type="Proteomes" id="UP001419268">
    <property type="component" value="Unassembled WGS sequence"/>
</dbReference>
<proteinExistence type="predicted"/>
<protein>
    <submittedName>
        <fullName evidence="1">Uncharacterized protein</fullName>
    </submittedName>
</protein>
<gene>
    <name evidence="1" type="ORF">Scep_017698</name>
</gene>
<dbReference type="AlphaFoldDB" id="A0AAP0NVW6"/>
<comment type="caution">
    <text evidence="1">The sequence shown here is derived from an EMBL/GenBank/DDBJ whole genome shotgun (WGS) entry which is preliminary data.</text>
</comment>
<reference evidence="1 2" key="1">
    <citation type="submission" date="2024-01" db="EMBL/GenBank/DDBJ databases">
        <title>Genome assemblies of Stephania.</title>
        <authorList>
            <person name="Yang L."/>
        </authorList>
    </citation>
    <scope>NUCLEOTIDE SEQUENCE [LARGE SCALE GENOMIC DNA]</scope>
    <source>
        <strain evidence="1">JXDWG</strain>
        <tissue evidence="1">Leaf</tissue>
    </source>
</reference>
<evidence type="ECO:0000313" key="2">
    <source>
        <dbReference type="Proteomes" id="UP001419268"/>
    </source>
</evidence>
<keyword evidence="2" id="KW-1185">Reference proteome</keyword>
<name>A0AAP0NVW6_9MAGN</name>
<dbReference type="EMBL" id="JBBNAG010000007">
    <property type="protein sequence ID" value="KAK9119605.1"/>
    <property type="molecule type" value="Genomic_DNA"/>
</dbReference>
<evidence type="ECO:0000313" key="1">
    <source>
        <dbReference type="EMBL" id="KAK9119605.1"/>
    </source>
</evidence>
<sequence length="75" mass="8656">MSTFSSLTILLSSTPSSIFHHVPTLTIPNQQLLNFRDDDVHVEDDDRRSISRYIIQEGEPKLARFRFEHATNQKG</sequence>
<organism evidence="1 2">
    <name type="scientific">Stephania cephalantha</name>
    <dbReference type="NCBI Taxonomy" id="152367"/>
    <lineage>
        <taxon>Eukaryota</taxon>
        <taxon>Viridiplantae</taxon>
        <taxon>Streptophyta</taxon>
        <taxon>Embryophyta</taxon>
        <taxon>Tracheophyta</taxon>
        <taxon>Spermatophyta</taxon>
        <taxon>Magnoliopsida</taxon>
        <taxon>Ranunculales</taxon>
        <taxon>Menispermaceae</taxon>
        <taxon>Menispermoideae</taxon>
        <taxon>Cissampelideae</taxon>
        <taxon>Stephania</taxon>
    </lineage>
</organism>